<dbReference type="InterPro" id="IPR034681">
    <property type="entry name" value="MenF"/>
</dbReference>
<comment type="pathway">
    <text evidence="4">Quinol/quinone metabolism; 1,4-dihydroxy-2-naphthoate biosynthesis; 1,4-dihydroxy-2-naphthoate from chorismate: step 1/7.</text>
</comment>
<sequence length="468" mass="52339">MSISYKTERFVGLKQALEQANLLQTVVLFSEVKKIDHIDPLSFYRAGRERYEGERFFWQDPEKEIVIAGLGKALKLQVPADLNRFSSMEANWSTIRNTAVITGVTDIIATGPLLFGGFSFDPNKSDSRLWEHFGDNLFYIPSLMLSVVKGQAYVTTNTLCTPGIKGEILIEQINDWDKLVNGKTIESMPENKVQSQTEIHPEAWKDTVAQAVQELKETDMDKIVLARELRVTCTERIQSETVLNQMQKEQPKSYIFSLESESDCFIGATPERLVKKQDSEMLSACLAGSIARGKTEEQDTLLGNELLHDEKNLMEHQYVVSMITGALETVCEKLMVPREPGLMKNRHIQHLYTPVRGTCARDVSMFQVVDKLHPTPAMGGLPKEKAVSRIREIEELERGFYAGPIGWIDSYGNGEFAVGIRSGLLQGNEASLFAGCGVVADSIPESEYRETSIKFNPMLSALGGTLNE</sequence>
<dbReference type="Proteomes" id="UP000595254">
    <property type="component" value="Chromosome"/>
</dbReference>
<keyword evidence="3 4" id="KW-0413">Isomerase</keyword>
<dbReference type="PANTHER" id="PTHR42839">
    <property type="entry name" value="ISOCHORISMATE SYNTHASE ENTC"/>
    <property type="match status" value="1"/>
</dbReference>
<protein>
    <recommendedName>
        <fullName evidence="4">Isochorismate synthase MenF</fullName>
        <ecNumber evidence="4">5.4.4.2</ecNumber>
    </recommendedName>
    <alternativeName>
        <fullName evidence="4">Isochorismate mutase</fullName>
    </alternativeName>
</protein>
<keyword evidence="4" id="KW-0479">Metal-binding</keyword>
<keyword evidence="4" id="KW-0474">Menaquinone biosynthesis</keyword>
<evidence type="ECO:0000256" key="2">
    <source>
        <dbReference type="ARBA" id="ARBA00005297"/>
    </source>
</evidence>
<dbReference type="GO" id="GO:0009697">
    <property type="term" value="P:salicylic acid biosynthetic process"/>
    <property type="evidence" value="ECO:0007669"/>
    <property type="project" value="TreeGrafter"/>
</dbReference>
<dbReference type="GO" id="GO:0008909">
    <property type="term" value="F:isochorismate synthase activity"/>
    <property type="evidence" value="ECO:0007669"/>
    <property type="project" value="UniProtKB-UniRule"/>
</dbReference>
<proteinExistence type="inferred from homology"/>
<comment type="similarity">
    <text evidence="2 4">Belongs to the isochorismate synthase family.</text>
</comment>
<dbReference type="GO" id="GO:0009234">
    <property type="term" value="P:menaquinone biosynthetic process"/>
    <property type="evidence" value="ECO:0007669"/>
    <property type="project" value="UniProtKB-UniRule"/>
</dbReference>
<evidence type="ECO:0000256" key="3">
    <source>
        <dbReference type="ARBA" id="ARBA00023235"/>
    </source>
</evidence>
<evidence type="ECO:0000313" key="7">
    <source>
        <dbReference type="Proteomes" id="UP000595254"/>
    </source>
</evidence>
<reference evidence="6 7" key="1">
    <citation type="submission" date="2021-01" db="EMBL/GenBank/DDBJ databases">
        <title>FDA dAtabase for Regulatory Grade micrObial Sequences (FDA-ARGOS): Supporting development and validation of Infectious Disease Dx tests.</title>
        <authorList>
            <person name="Nelson B."/>
            <person name="Plummer A."/>
            <person name="Tallon L."/>
            <person name="Sadzewicz L."/>
            <person name="Zhao X."/>
            <person name="Boylan J."/>
            <person name="Ott S."/>
            <person name="Bowen H."/>
            <person name="Vavikolanu K."/>
            <person name="Mehta A."/>
            <person name="Aluvathingal J."/>
            <person name="Nadendla S."/>
            <person name="Myers T."/>
            <person name="Yan Y."/>
            <person name="Sichtig H."/>
        </authorList>
    </citation>
    <scope>NUCLEOTIDE SEQUENCE [LARGE SCALE GENOMIC DNA]</scope>
    <source>
        <strain evidence="6 7">FDAARGOS_1161</strain>
    </source>
</reference>
<dbReference type="Pfam" id="PF00425">
    <property type="entry name" value="Chorismate_bind"/>
    <property type="match status" value="1"/>
</dbReference>
<evidence type="ECO:0000256" key="4">
    <source>
        <dbReference type="HAMAP-Rule" id="MF_01935"/>
    </source>
</evidence>
<dbReference type="InterPro" id="IPR005801">
    <property type="entry name" value="ADC_synthase"/>
</dbReference>
<accession>A0A974NKK8</accession>
<dbReference type="PANTHER" id="PTHR42839:SF1">
    <property type="entry name" value="ISOCHORISMATE SYNTHASE MENF"/>
    <property type="match status" value="1"/>
</dbReference>
<comment type="function">
    <text evidence="4">Catalyzes the conversion of chorismate to isochorismate.</text>
</comment>
<dbReference type="InterPro" id="IPR015890">
    <property type="entry name" value="Chorismate_C"/>
</dbReference>
<dbReference type="RefSeq" id="WP_051387396.1">
    <property type="nucleotide sequence ID" value="NZ_CP068053.1"/>
</dbReference>
<keyword evidence="7" id="KW-1185">Reference proteome</keyword>
<keyword evidence="4" id="KW-0460">Magnesium</keyword>
<dbReference type="EC" id="5.4.4.2" evidence="4"/>
<dbReference type="SUPFAM" id="SSF56322">
    <property type="entry name" value="ADC synthase"/>
    <property type="match status" value="1"/>
</dbReference>
<dbReference type="GO" id="GO:0000287">
    <property type="term" value="F:magnesium ion binding"/>
    <property type="evidence" value="ECO:0007669"/>
    <property type="project" value="UniProtKB-UniRule"/>
</dbReference>
<feature type="active site" description="Proton acceptor" evidence="4">
    <location>
        <position position="222"/>
    </location>
</feature>
<evidence type="ECO:0000256" key="1">
    <source>
        <dbReference type="ARBA" id="ARBA00000799"/>
    </source>
</evidence>
<dbReference type="NCBIfam" id="TIGR00543">
    <property type="entry name" value="isochor_syn"/>
    <property type="match status" value="1"/>
</dbReference>
<dbReference type="EMBL" id="CP068053">
    <property type="protein sequence ID" value="QQS99436.1"/>
    <property type="molecule type" value="Genomic_DNA"/>
</dbReference>
<comment type="catalytic activity">
    <reaction evidence="1 4">
        <text>chorismate = isochorismate</text>
        <dbReference type="Rhea" id="RHEA:18985"/>
        <dbReference type="ChEBI" id="CHEBI:29748"/>
        <dbReference type="ChEBI" id="CHEBI:29780"/>
        <dbReference type="EC" id="5.4.4.2"/>
    </reaction>
</comment>
<evidence type="ECO:0000313" key="6">
    <source>
        <dbReference type="EMBL" id="QQS99436.1"/>
    </source>
</evidence>
<evidence type="ECO:0000259" key="5">
    <source>
        <dbReference type="Pfam" id="PF00425"/>
    </source>
</evidence>
<feature type="active site" description="Proton donor" evidence="4">
    <location>
        <position position="271"/>
    </location>
</feature>
<dbReference type="PRINTS" id="PR00095">
    <property type="entry name" value="ANTSNTHASEI"/>
</dbReference>
<gene>
    <name evidence="4" type="primary">menF</name>
    <name evidence="6" type="ORF">I6J18_17795</name>
</gene>
<comment type="pathway">
    <text evidence="4">Quinol/quinone metabolism; menaquinone biosynthesis.</text>
</comment>
<dbReference type="InterPro" id="IPR019999">
    <property type="entry name" value="Anth_synth_I-like"/>
</dbReference>
<feature type="domain" description="Chorismate-utilising enzyme C-terminal" evidence="5">
    <location>
        <begin position="202"/>
        <end position="454"/>
    </location>
</feature>
<comment type="cofactor">
    <cofactor evidence="4">
        <name>Mg(2+)</name>
        <dbReference type="ChEBI" id="CHEBI:18420"/>
    </cofactor>
</comment>
<feature type="binding site" evidence="4">
    <location>
        <position position="450"/>
    </location>
    <ligand>
        <name>Mg(2+)</name>
        <dbReference type="ChEBI" id="CHEBI:18420"/>
    </ligand>
</feature>
<dbReference type="AlphaFoldDB" id="A0A974NKK8"/>
<dbReference type="InterPro" id="IPR004561">
    <property type="entry name" value="IsoChor_synthase"/>
</dbReference>
<dbReference type="KEGG" id="ppsr:I6J18_17795"/>
<feature type="binding site" evidence="4">
    <location>
        <position position="315"/>
    </location>
    <ligand>
        <name>Mg(2+)</name>
        <dbReference type="ChEBI" id="CHEBI:18420"/>
    </ligand>
</feature>
<dbReference type="Gene3D" id="3.60.120.10">
    <property type="entry name" value="Anthranilate synthase"/>
    <property type="match status" value="1"/>
</dbReference>
<dbReference type="HAMAP" id="MF_01935">
    <property type="entry name" value="MenF"/>
    <property type="match status" value="1"/>
</dbReference>
<organism evidence="6 7">
    <name type="scientific">Peribacillus psychrosaccharolyticus</name>
    <name type="common">Bacillus psychrosaccharolyticus</name>
    <dbReference type="NCBI Taxonomy" id="1407"/>
    <lineage>
        <taxon>Bacteria</taxon>
        <taxon>Bacillati</taxon>
        <taxon>Bacillota</taxon>
        <taxon>Bacilli</taxon>
        <taxon>Bacillales</taxon>
        <taxon>Bacillaceae</taxon>
        <taxon>Peribacillus</taxon>
    </lineage>
</organism>
<name>A0A974NKK8_PERPY</name>